<keyword evidence="2" id="KW-1185">Reference proteome</keyword>
<gene>
    <name evidence="1" type="ORF">EW026_g166</name>
</gene>
<evidence type="ECO:0000313" key="1">
    <source>
        <dbReference type="EMBL" id="THH02771.1"/>
    </source>
</evidence>
<accession>A0A4S4KWI6</accession>
<comment type="caution">
    <text evidence="1">The sequence shown here is derived from an EMBL/GenBank/DDBJ whole genome shotgun (WGS) entry which is preliminary data.</text>
</comment>
<organism evidence="1 2">
    <name type="scientific">Hermanssonia centrifuga</name>
    <dbReference type="NCBI Taxonomy" id="98765"/>
    <lineage>
        <taxon>Eukaryota</taxon>
        <taxon>Fungi</taxon>
        <taxon>Dikarya</taxon>
        <taxon>Basidiomycota</taxon>
        <taxon>Agaricomycotina</taxon>
        <taxon>Agaricomycetes</taxon>
        <taxon>Polyporales</taxon>
        <taxon>Meruliaceae</taxon>
        <taxon>Hermanssonia</taxon>
    </lineage>
</organism>
<name>A0A4S4KWI6_9APHY</name>
<dbReference type="Proteomes" id="UP000309038">
    <property type="component" value="Unassembled WGS sequence"/>
</dbReference>
<evidence type="ECO:0000313" key="2">
    <source>
        <dbReference type="Proteomes" id="UP000309038"/>
    </source>
</evidence>
<dbReference type="EMBL" id="SGPJ01000002">
    <property type="protein sequence ID" value="THH02771.1"/>
    <property type="molecule type" value="Genomic_DNA"/>
</dbReference>
<sequence length="88" mass="10072">MFFKYAPEACSVYPTFACAFIIKLLQPRYSAFITSALRIEICDKVKQIIELFECEEIAIDEHHWPKLYANFLRGLLPDPTAGGLESDL</sequence>
<proteinExistence type="predicted"/>
<protein>
    <submittedName>
        <fullName evidence="1">Uncharacterized protein</fullName>
    </submittedName>
</protein>
<dbReference type="AlphaFoldDB" id="A0A4S4KWI6"/>
<reference evidence="1 2" key="1">
    <citation type="submission" date="2019-02" db="EMBL/GenBank/DDBJ databases">
        <title>Genome sequencing of the rare red list fungi Phlebia centrifuga.</title>
        <authorList>
            <person name="Buettner E."/>
            <person name="Kellner H."/>
        </authorList>
    </citation>
    <scope>NUCLEOTIDE SEQUENCE [LARGE SCALE GENOMIC DNA]</scope>
    <source>
        <strain evidence="1 2">DSM 108282</strain>
    </source>
</reference>